<keyword evidence="6" id="KW-0961">Cell wall biogenesis/degradation</keyword>
<dbReference type="EMBL" id="JAAOMA010000025">
    <property type="protein sequence ID" value="NHR06913.1"/>
    <property type="molecule type" value="Genomic_DNA"/>
</dbReference>
<dbReference type="RefSeq" id="WP_166452808.1">
    <property type="nucleotide sequence ID" value="NZ_JAAOMA010000025.1"/>
</dbReference>
<dbReference type="Pfam" id="PF13480">
    <property type="entry name" value="Acetyltransf_6"/>
    <property type="match status" value="1"/>
</dbReference>
<keyword evidence="9" id="KW-1185">Reference proteome</keyword>
<dbReference type="InterPro" id="IPR038740">
    <property type="entry name" value="BioF2-like_GNAT_dom"/>
</dbReference>
<dbReference type="InterPro" id="IPR016181">
    <property type="entry name" value="Acyl_CoA_acyltransferase"/>
</dbReference>
<evidence type="ECO:0000256" key="2">
    <source>
        <dbReference type="ARBA" id="ARBA00022679"/>
    </source>
</evidence>
<dbReference type="PANTHER" id="PTHR36174">
    <property type="entry name" value="LIPID II:GLYCINE GLYCYLTRANSFERASE"/>
    <property type="match status" value="1"/>
</dbReference>
<dbReference type="InterPro" id="IPR050644">
    <property type="entry name" value="PG_Glycine_Bridge_Synth"/>
</dbReference>
<evidence type="ECO:0000256" key="4">
    <source>
        <dbReference type="ARBA" id="ARBA00022984"/>
    </source>
</evidence>
<proteinExistence type="inferred from homology"/>
<dbReference type="PANTHER" id="PTHR36174:SF1">
    <property type="entry name" value="LIPID II:GLYCINE GLYCYLTRANSFERASE"/>
    <property type="match status" value="1"/>
</dbReference>
<dbReference type="Gene3D" id="3.40.630.30">
    <property type="match status" value="1"/>
</dbReference>
<accession>A0ABX0LCC1</accession>
<dbReference type="PROSITE" id="PS51191">
    <property type="entry name" value="FEMABX"/>
    <property type="match status" value="1"/>
</dbReference>
<keyword evidence="3" id="KW-0133">Cell shape</keyword>
<comment type="caution">
    <text evidence="8">The sequence shown here is derived from an EMBL/GenBank/DDBJ whole genome shotgun (WGS) entry which is preliminary data.</text>
</comment>
<evidence type="ECO:0000313" key="9">
    <source>
        <dbReference type="Proteomes" id="UP001515641"/>
    </source>
</evidence>
<feature type="domain" description="BioF2-like acetyltransferase" evidence="7">
    <location>
        <begin position="162"/>
        <end position="289"/>
    </location>
</feature>
<keyword evidence="2" id="KW-0808">Transferase</keyword>
<evidence type="ECO:0000256" key="3">
    <source>
        <dbReference type="ARBA" id="ARBA00022960"/>
    </source>
</evidence>
<protein>
    <submittedName>
        <fullName evidence="8">Peptidoglycan bridge formation glycyltransferase FemA/FemB family protein</fullName>
    </submittedName>
</protein>
<evidence type="ECO:0000256" key="1">
    <source>
        <dbReference type="ARBA" id="ARBA00009943"/>
    </source>
</evidence>
<dbReference type="SUPFAM" id="SSF55729">
    <property type="entry name" value="Acyl-CoA N-acyltransferases (Nat)"/>
    <property type="match status" value="1"/>
</dbReference>
<evidence type="ECO:0000256" key="6">
    <source>
        <dbReference type="ARBA" id="ARBA00023316"/>
    </source>
</evidence>
<dbReference type="Proteomes" id="UP001515641">
    <property type="component" value="Unassembled WGS sequence"/>
</dbReference>
<sequence>MMQIRSEWISRELYQESLVEFGEGIASIYHRLPWLDALKKAFGADICFVRCLDHHGKIFALTPFMSKRKGPFRLIGTPLSGMYTEFAGPLFHADAEPKMIAAAMASIHGLLIKEGHYIEWGSRGSQNWGDELFSLGYDFVRRDTLLVDLAKGEDAVWGSFEGRARNMTRKAEKAGVVVSSLLPDEKWIADYYGMLIGTFARQNLKVPHPLSFYRQMISLSKEGVAHCVNATMNGEMIAGGIFLIDGSRMLYLSGAANELGMRSAATSVLQWHAIKEAIRLGVTEYDMGGLGVPSIDKFKRSFGGYEFTHSRWVHRSRLFGIVEPMALWAVSKGWLRLGGV</sequence>
<reference evidence="8 9" key="1">
    <citation type="submission" date="2020-03" db="EMBL/GenBank/DDBJ databases">
        <title>Draft genome sequence of environmentally isolated cultures.</title>
        <authorList>
            <person name="Wilson H.S."/>
            <person name="De Leon M.E."/>
        </authorList>
    </citation>
    <scope>NUCLEOTIDE SEQUENCE [LARGE SCALE GENOMIC DNA]</scope>
    <source>
        <strain evidence="8 9">HSC-31F16</strain>
    </source>
</reference>
<organism evidence="8 9">
    <name type="scientific">Chromobacterium fluminis</name>
    <dbReference type="NCBI Taxonomy" id="3044269"/>
    <lineage>
        <taxon>Bacteria</taxon>
        <taxon>Pseudomonadati</taxon>
        <taxon>Pseudomonadota</taxon>
        <taxon>Betaproteobacteria</taxon>
        <taxon>Neisseriales</taxon>
        <taxon>Chromobacteriaceae</taxon>
        <taxon>Chromobacterium</taxon>
    </lineage>
</organism>
<keyword evidence="4" id="KW-0573">Peptidoglycan synthesis</keyword>
<comment type="similarity">
    <text evidence="1">Belongs to the FemABX family.</text>
</comment>
<gene>
    <name evidence="8" type="ORF">HA052_17130</name>
</gene>
<dbReference type="InterPro" id="IPR003447">
    <property type="entry name" value="FEMABX"/>
</dbReference>
<evidence type="ECO:0000256" key="5">
    <source>
        <dbReference type="ARBA" id="ARBA00023315"/>
    </source>
</evidence>
<name>A0ABX0LCC1_9NEIS</name>
<evidence type="ECO:0000259" key="7">
    <source>
        <dbReference type="Pfam" id="PF13480"/>
    </source>
</evidence>
<evidence type="ECO:0000313" key="8">
    <source>
        <dbReference type="EMBL" id="NHR06913.1"/>
    </source>
</evidence>
<keyword evidence="5" id="KW-0012">Acyltransferase</keyword>